<dbReference type="Proteomes" id="UP000838756">
    <property type="component" value="Unassembled WGS sequence"/>
</dbReference>
<name>A0A8S4QZ09_9NEOP</name>
<dbReference type="EMBL" id="CAKXAJ010019518">
    <property type="protein sequence ID" value="CAH2218399.1"/>
    <property type="molecule type" value="Genomic_DNA"/>
</dbReference>
<dbReference type="OrthoDB" id="7479519at2759"/>
<comment type="caution">
    <text evidence="1">The sequence shown here is derived from an EMBL/GenBank/DDBJ whole genome shotgun (WGS) entry which is preliminary data.</text>
</comment>
<evidence type="ECO:0000313" key="1">
    <source>
        <dbReference type="EMBL" id="CAH2218399.1"/>
    </source>
</evidence>
<gene>
    <name evidence="1" type="primary">jg24506</name>
    <name evidence="1" type="ORF">PAEG_LOCUS6233</name>
</gene>
<sequence>MILGNKHQRAMIQGRNPLISLNGEVLERVAVAKNLGLYIDEDLRFSEHLNIKIRNAFYKLKVLYGVRRFLTEKVRQILVESLILSSFNYCDAIYGPRLLRKTENAIQRVQNACTRFCYDLPRRSHITPVINSHKILNMKSRRNLHLTMMIYRILHGKCPPYLYEKLHWQRDNDTRRVINKWKLATPKHKKAGFRGCFRFAAAKIWNDLPPPFRTCDNILGEIVFKHKLYNLYLSLQIEAARFVYAK</sequence>
<dbReference type="PRINTS" id="PR01345">
    <property type="entry name" value="CERVTRCPTASE"/>
</dbReference>
<dbReference type="AlphaFoldDB" id="A0A8S4QZ09"/>
<accession>A0A8S4QZ09</accession>
<proteinExistence type="predicted"/>
<protein>
    <submittedName>
        <fullName evidence="1">Jg24506 protein</fullName>
    </submittedName>
</protein>
<keyword evidence="2" id="KW-1185">Reference proteome</keyword>
<reference evidence="1" key="1">
    <citation type="submission" date="2022-03" db="EMBL/GenBank/DDBJ databases">
        <authorList>
            <person name="Lindestad O."/>
        </authorList>
    </citation>
    <scope>NUCLEOTIDE SEQUENCE</scope>
</reference>
<evidence type="ECO:0000313" key="2">
    <source>
        <dbReference type="Proteomes" id="UP000838756"/>
    </source>
</evidence>
<organism evidence="1 2">
    <name type="scientific">Pararge aegeria aegeria</name>
    <dbReference type="NCBI Taxonomy" id="348720"/>
    <lineage>
        <taxon>Eukaryota</taxon>
        <taxon>Metazoa</taxon>
        <taxon>Ecdysozoa</taxon>
        <taxon>Arthropoda</taxon>
        <taxon>Hexapoda</taxon>
        <taxon>Insecta</taxon>
        <taxon>Pterygota</taxon>
        <taxon>Neoptera</taxon>
        <taxon>Endopterygota</taxon>
        <taxon>Lepidoptera</taxon>
        <taxon>Glossata</taxon>
        <taxon>Ditrysia</taxon>
        <taxon>Papilionoidea</taxon>
        <taxon>Nymphalidae</taxon>
        <taxon>Satyrinae</taxon>
        <taxon>Satyrini</taxon>
        <taxon>Parargina</taxon>
        <taxon>Pararge</taxon>
    </lineage>
</organism>